<dbReference type="EMBL" id="JBFMIA010000008">
    <property type="protein sequence ID" value="MEW9502182.1"/>
    <property type="molecule type" value="Genomic_DNA"/>
</dbReference>
<feature type="short sequence motif" description="Meso-diaminopimelate recognition motif" evidence="3">
    <location>
        <begin position="401"/>
        <end position="404"/>
    </location>
</feature>
<dbReference type="InterPro" id="IPR035911">
    <property type="entry name" value="MurE/MurF_N"/>
</dbReference>
<evidence type="ECO:0000313" key="7">
    <source>
        <dbReference type="EMBL" id="MEW9502182.1"/>
    </source>
</evidence>
<dbReference type="GO" id="GO:0008765">
    <property type="term" value="F:UDP-N-acetylmuramoylalanyl-D-glutamate-2,6-diaminopimelate ligase activity"/>
    <property type="evidence" value="ECO:0007669"/>
    <property type="project" value="UniProtKB-EC"/>
</dbReference>
<evidence type="ECO:0000256" key="1">
    <source>
        <dbReference type="ARBA" id="ARBA00004752"/>
    </source>
</evidence>
<gene>
    <name evidence="3" type="primary">murE</name>
    <name evidence="7" type="ORF">AB1471_10285</name>
</gene>
<evidence type="ECO:0000259" key="6">
    <source>
        <dbReference type="Pfam" id="PF08245"/>
    </source>
</evidence>
<reference evidence="7 8" key="1">
    <citation type="journal article" date="1979" name="Int. J. Syst. Evol. Microbiol.">
        <title>Bacillus globisporus subsp. marinus subsp. nov.</title>
        <authorList>
            <person name="Liu H."/>
        </authorList>
    </citation>
    <scope>NUCLEOTIDE SEQUENCE [LARGE SCALE GENOMIC DNA]</scope>
    <source>
        <strain evidence="7 8">DSM 1297</strain>
    </source>
</reference>
<dbReference type="HAMAP" id="MF_00208">
    <property type="entry name" value="MurE"/>
    <property type="match status" value="1"/>
</dbReference>
<feature type="binding site" evidence="3">
    <location>
        <position position="183"/>
    </location>
    <ligand>
        <name>UDP-N-acetyl-alpha-D-muramoyl-L-alanyl-D-glutamate</name>
        <dbReference type="ChEBI" id="CHEBI:83900"/>
    </ligand>
</feature>
<dbReference type="PANTHER" id="PTHR23135">
    <property type="entry name" value="MUR LIGASE FAMILY MEMBER"/>
    <property type="match status" value="1"/>
</dbReference>
<feature type="binding site" evidence="3">
    <location>
        <position position="377"/>
    </location>
    <ligand>
        <name>meso-2,6-diaminopimelate</name>
        <dbReference type="ChEBI" id="CHEBI:57791"/>
    </ligand>
</feature>
<comment type="pathway">
    <text evidence="1 3 4">Cell wall biogenesis; peptidoglycan biosynthesis.</text>
</comment>
<feature type="binding site" evidence="3">
    <location>
        <begin position="150"/>
        <end position="151"/>
    </location>
    <ligand>
        <name>UDP-N-acetyl-alpha-D-muramoyl-L-alanyl-D-glutamate</name>
        <dbReference type="ChEBI" id="CHEBI:83900"/>
    </ligand>
</feature>
<feature type="domain" description="Mur ligase C-terminal" evidence="5">
    <location>
        <begin position="328"/>
        <end position="454"/>
    </location>
</feature>
<dbReference type="NCBIfam" id="NF001126">
    <property type="entry name" value="PRK00139.1-4"/>
    <property type="match status" value="1"/>
</dbReference>
<dbReference type="NCBIfam" id="TIGR01085">
    <property type="entry name" value="murE"/>
    <property type="match status" value="1"/>
</dbReference>
<keyword evidence="3" id="KW-0460">Magnesium</keyword>
<feature type="domain" description="Mur ligase central" evidence="6">
    <location>
        <begin position="104"/>
        <end position="305"/>
    </location>
</feature>
<evidence type="ECO:0000313" key="8">
    <source>
        <dbReference type="Proteomes" id="UP001556040"/>
    </source>
</evidence>
<protein>
    <recommendedName>
        <fullName evidence="3">UDP-N-acetylmuramoyl-L-alanyl-D-glutamate--2,6-diaminopimelate ligase</fullName>
        <ecNumber evidence="3">6.3.2.13</ecNumber>
    </recommendedName>
    <alternativeName>
        <fullName evidence="3">Meso-A2pm-adding enzyme</fullName>
    </alternativeName>
    <alternativeName>
        <fullName evidence="3">Meso-diaminopimelate-adding enzyme</fullName>
    </alternativeName>
    <alternativeName>
        <fullName evidence="3">UDP-MurNAc-L-Ala-D-Glu:meso-diaminopimelate ligase</fullName>
    </alternativeName>
    <alternativeName>
        <fullName evidence="3">UDP-MurNAc-tripeptide synthetase</fullName>
    </alternativeName>
    <alternativeName>
        <fullName evidence="3">UDP-N-acetylmuramyl-tripeptide synthetase</fullName>
    </alternativeName>
</protein>
<keyword evidence="3 4" id="KW-0132">Cell division</keyword>
<dbReference type="InterPro" id="IPR036615">
    <property type="entry name" value="Mur_ligase_C_dom_sf"/>
</dbReference>
<keyword evidence="8" id="KW-1185">Reference proteome</keyword>
<dbReference type="Gene3D" id="3.40.1190.10">
    <property type="entry name" value="Mur-like, catalytic domain"/>
    <property type="match status" value="1"/>
</dbReference>
<dbReference type="Pfam" id="PF02875">
    <property type="entry name" value="Mur_ligase_C"/>
    <property type="match status" value="1"/>
</dbReference>
<sequence length="483" mass="54821">MFLADFLSTLYPIKKEWEHIPINDICVNIDSIKKNDLFIFTKGQRFDPHLYYKKVELKAAFFISEVPLNTTVPMIVDPDVSRKIGLIASSFLNSPSKSFINVAITGTNGKTSIGQIIDYLFTDLHRTSYIGTLGFFIGGEQIFMNRKTPTTPPPIDLQRMLLMCRKKKVGLNVMEVSSHALQQGRVTGIEYKYNIFSNLTLDHLDFHQTMENYANSKALLFKNATEQSFSIINIDDPYSLKMCQETKSRVITYSIDRDSDCKAVNIMFSEKGTSFDILYKNKRLPFQTKLVGKFNIYNLLSCILIGFMEGLSYEHIKEKIASFEGIPGRLEKVPSQKRNVFIDYAHTPDSLENVLTALNDFKKEGKILTVFGCGGDRDKSKRSLMGEVSGRISDLTIVTSDNPRSEDPKKILNEIAFGLQPKNSFLLIDDRKKAIAKAIELSTVKDLIIVAGKGHETYQILNDRTIEFDDKKITEELLSFIKN</sequence>
<comment type="caution">
    <text evidence="7">The sequence shown here is derived from an EMBL/GenBank/DDBJ whole genome shotgun (WGS) entry which is preliminary data.</text>
</comment>
<dbReference type="SUPFAM" id="SSF63418">
    <property type="entry name" value="MurE/MurF N-terminal domain"/>
    <property type="match status" value="1"/>
</dbReference>
<evidence type="ECO:0000256" key="2">
    <source>
        <dbReference type="ARBA" id="ARBA00005898"/>
    </source>
</evidence>
<keyword evidence="3 4" id="KW-0133">Cell shape</keyword>
<keyword evidence="3" id="KW-0067">ATP-binding</keyword>
<keyword evidence="3" id="KW-0963">Cytoplasm</keyword>
<feature type="binding site" evidence="3">
    <location>
        <position position="185"/>
    </location>
    <ligand>
        <name>UDP-N-acetyl-alpha-D-muramoyl-L-alanyl-D-glutamate</name>
        <dbReference type="ChEBI" id="CHEBI:83900"/>
    </ligand>
</feature>
<feature type="modified residue" description="N6-carboxylysine" evidence="3">
    <location>
        <position position="217"/>
    </location>
</feature>
<dbReference type="Gene3D" id="3.40.1390.10">
    <property type="entry name" value="MurE/MurF, N-terminal domain"/>
    <property type="match status" value="1"/>
</dbReference>
<dbReference type="InterPro" id="IPR004101">
    <property type="entry name" value="Mur_ligase_C"/>
</dbReference>
<dbReference type="SUPFAM" id="SSF53623">
    <property type="entry name" value="MurD-like peptide ligases, catalytic domain"/>
    <property type="match status" value="1"/>
</dbReference>
<feature type="binding site" evidence="3">
    <location>
        <begin position="401"/>
        <end position="404"/>
    </location>
    <ligand>
        <name>meso-2,6-diaminopimelate</name>
        <dbReference type="ChEBI" id="CHEBI:57791"/>
    </ligand>
</feature>
<proteinExistence type="inferred from homology"/>
<dbReference type="EC" id="6.3.2.13" evidence="3"/>
<name>A0ABV3Q4F4_9BACL</name>
<dbReference type="SUPFAM" id="SSF53244">
    <property type="entry name" value="MurD-like peptide ligases, peptide-binding domain"/>
    <property type="match status" value="1"/>
</dbReference>
<keyword evidence="3 4" id="KW-0961">Cell wall biogenesis/degradation</keyword>
<keyword evidence="3 4" id="KW-0573">Peptidoglycan synthesis</keyword>
<comment type="similarity">
    <text evidence="2 3">Belongs to the MurCDEF family. MurE subfamily.</text>
</comment>
<dbReference type="InterPro" id="IPR013221">
    <property type="entry name" value="Mur_ligase_cen"/>
</dbReference>
<accession>A0ABV3Q4F4</accession>
<evidence type="ECO:0000256" key="3">
    <source>
        <dbReference type="HAMAP-Rule" id="MF_00208"/>
    </source>
</evidence>
<comment type="function">
    <text evidence="3">Catalyzes the addition of meso-diaminopimelic acid to the nucleotide precursor UDP-N-acetylmuramoyl-L-alanyl-D-glutamate (UMAG) in the biosynthesis of bacterial cell-wall peptidoglycan.</text>
</comment>
<dbReference type="InterPro" id="IPR036565">
    <property type="entry name" value="Mur-like_cat_sf"/>
</dbReference>
<dbReference type="PANTHER" id="PTHR23135:SF4">
    <property type="entry name" value="UDP-N-ACETYLMURAMOYL-L-ALANYL-D-GLUTAMATE--2,6-DIAMINOPIMELATE LIGASE MURE HOMOLOG, CHLOROPLASTIC"/>
    <property type="match status" value="1"/>
</dbReference>
<organism evidence="7 8">
    <name type="scientific">Jeotgalibacillus marinus</name>
    <dbReference type="NCBI Taxonomy" id="86667"/>
    <lineage>
        <taxon>Bacteria</taxon>
        <taxon>Bacillati</taxon>
        <taxon>Bacillota</taxon>
        <taxon>Bacilli</taxon>
        <taxon>Bacillales</taxon>
        <taxon>Caryophanaceae</taxon>
        <taxon>Jeotgalibacillus</taxon>
    </lineage>
</organism>
<dbReference type="Pfam" id="PF08245">
    <property type="entry name" value="Mur_ligase_M"/>
    <property type="match status" value="1"/>
</dbReference>
<evidence type="ECO:0000259" key="5">
    <source>
        <dbReference type="Pfam" id="PF02875"/>
    </source>
</evidence>
<feature type="binding site" evidence="3">
    <location>
        <begin position="106"/>
        <end position="112"/>
    </location>
    <ligand>
        <name>ATP</name>
        <dbReference type="ChEBI" id="CHEBI:30616"/>
    </ligand>
</feature>
<feature type="binding site" evidence="3">
    <location>
        <position position="456"/>
    </location>
    <ligand>
        <name>meso-2,6-diaminopimelate</name>
        <dbReference type="ChEBI" id="CHEBI:57791"/>
    </ligand>
</feature>
<dbReference type="InterPro" id="IPR005761">
    <property type="entry name" value="UDP-N-AcMur-Glu-dNH2Pim_ligase"/>
</dbReference>
<keyword evidence="3" id="KW-0547">Nucleotide-binding</keyword>
<feature type="binding site" evidence="3">
    <location>
        <position position="177"/>
    </location>
    <ligand>
        <name>UDP-N-acetyl-alpha-D-muramoyl-L-alanyl-D-glutamate</name>
        <dbReference type="ChEBI" id="CHEBI:83900"/>
    </ligand>
</feature>
<keyword evidence="3 7" id="KW-0436">Ligase</keyword>
<dbReference type="Gene3D" id="3.90.190.20">
    <property type="entry name" value="Mur ligase, C-terminal domain"/>
    <property type="match status" value="1"/>
</dbReference>
<feature type="binding site" evidence="3">
    <location>
        <position position="452"/>
    </location>
    <ligand>
        <name>meso-2,6-diaminopimelate</name>
        <dbReference type="ChEBI" id="CHEBI:57791"/>
    </ligand>
</feature>
<comment type="PTM">
    <text evidence="3">Carboxylation is probably crucial for Mg(2+) binding and, consequently, for the gamma-phosphate positioning of ATP.</text>
</comment>
<comment type="subcellular location">
    <subcellularLocation>
        <location evidence="3 4">Cytoplasm</location>
    </subcellularLocation>
</comment>
<keyword evidence="3 4" id="KW-0131">Cell cycle</keyword>
<comment type="cofactor">
    <cofactor evidence="3">
        <name>Mg(2+)</name>
        <dbReference type="ChEBI" id="CHEBI:18420"/>
    </cofactor>
</comment>
<evidence type="ECO:0000256" key="4">
    <source>
        <dbReference type="RuleBase" id="RU004135"/>
    </source>
</evidence>
<comment type="caution">
    <text evidence="3">Lacks conserved residue(s) required for the propagation of feature annotation.</text>
</comment>
<comment type="catalytic activity">
    <reaction evidence="3">
        <text>UDP-N-acetyl-alpha-D-muramoyl-L-alanyl-D-glutamate + meso-2,6-diaminopimelate + ATP = UDP-N-acetyl-alpha-D-muramoyl-L-alanyl-gamma-D-glutamyl-meso-2,6-diaminopimelate + ADP + phosphate + H(+)</text>
        <dbReference type="Rhea" id="RHEA:23676"/>
        <dbReference type="ChEBI" id="CHEBI:15378"/>
        <dbReference type="ChEBI" id="CHEBI:30616"/>
        <dbReference type="ChEBI" id="CHEBI:43474"/>
        <dbReference type="ChEBI" id="CHEBI:57791"/>
        <dbReference type="ChEBI" id="CHEBI:83900"/>
        <dbReference type="ChEBI" id="CHEBI:83905"/>
        <dbReference type="ChEBI" id="CHEBI:456216"/>
        <dbReference type="EC" id="6.3.2.13"/>
    </reaction>
</comment>
<dbReference type="RefSeq" id="WP_367779673.1">
    <property type="nucleotide sequence ID" value="NZ_JBFMIA010000008.1"/>
</dbReference>
<dbReference type="Proteomes" id="UP001556040">
    <property type="component" value="Unassembled WGS sequence"/>
</dbReference>